<feature type="domain" description="FAD-binding" evidence="7">
    <location>
        <begin position="5"/>
        <end position="346"/>
    </location>
</feature>
<dbReference type="AlphaFoldDB" id="A0A3B0X6Z1"/>
<evidence type="ECO:0000259" key="7">
    <source>
        <dbReference type="Pfam" id="PF01494"/>
    </source>
</evidence>
<comment type="cofactor">
    <cofactor evidence="1">
        <name>FAD</name>
        <dbReference type="ChEBI" id="CHEBI:57692"/>
    </cofactor>
</comment>
<dbReference type="PANTHER" id="PTHR43876">
    <property type="entry name" value="UBIQUINONE BIOSYNTHESIS MONOOXYGENASE COQ6, MITOCHONDRIAL"/>
    <property type="match status" value="1"/>
</dbReference>
<dbReference type="Pfam" id="PF01494">
    <property type="entry name" value="FAD_binding_3"/>
    <property type="match status" value="1"/>
</dbReference>
<dbReference type="NCBIfam" id="TIGR01988">
    <property type="entry name" value="Ubi-OHases"/>
    <property type="match status" value="1"/>
</dbReference>
<dbReference type="EMBL" id="UOFG01000112">
    <property type="protein sequence ID" value="VAW60153.1"/>
    <property type="molecule type" value="Genomic_DNA"/>
</dbReference>
<reference evidence="8" key="1">
    <citation type="submission" date="2018-06" db="EMBL/GenBank/DDBJ databases">
        <authorList>
            <person name="Zhirakovskaya E."/>
        </authorList>
    </citation>
    <scope>NUCLEOTIDE SEQUENCE</scope>
</reference>
<keyword evidence="5" id="KW-0560">Oxidoreductase</keyword>
<gene>
    <name evidence="8" type="ORF">MNBD_GAMMA11-2838</name>
</gene>
<dbReference type="Gene3D" id="3.50.50.60">
    <property type="entry name" value="FAD/NAD(P)-binding domain"/>
    <property type="match status" value="2"/>
</dbReference>
<dbReference type="InterPro" id="IPR002938">
    <property type="entry name" value="FAD-bd"/>
</dbReference>
<keyword evidence="4" id="KW-0274">FAD</keyword>
<proteinExistence type="inferred from homology"/>
<dbReference type="GO" id="GO:0006744">
    <property type="term" value="P:ubiquinone biosynthetic process"/>
    <property type="evidence" value="ECO:0007669"/>
    <property type="project" value="InterPro"/>
</dbReference>
<evidence type="ECO:0000256" key="5">
    <source>
        <dbReference type="ARBA" id="ARBA00023002"/>
    </source>
</evidence>
<name>A0A3B0X6Z1_9ZZZZ</name>
<dbReference type="SUPFAM" id="SSF51905">
    <property type="entry name" value="FAD/NAD(P)-binding domain"/>
    <property type="match status" value="1"/>
</dbReference>
<evidence type="ECO:0000313" key="8">
    <source>
        <dbReference type="EMBL" id="VAW60153.1"/>
    </source>
</evidence>
<dbReference type="InterPro" id="IPR011295">
    <property type="entry name" value="UbiH"/>
</dbReference>
<keyword evidence="3" id="KW-0285">Flavoprotein</keyword>
<dbReference type="NCBIfam" id="NF004356">
    <property type="entry name" value="PRK05732.1"/>
    <property type="match status" value="1"/>
</dbReference>
<organism evidence="8">
    <name type="scientific">hydrothermal vent metagenome</name>
    <dbReference type="NCBI Taxonomy" id="652676"/>
    <lineage>
        <taxon>unclassified sequences</taxon>
        <taxon>metagenomes</taxon>
        <taxon>ecological metagenomes</taxon>
    </lineage>
</organism>
<protein>
    <submittedName>
        <fullName evidence="8">2-polyprenyl-6-methoxyphenol hydroxylase</fullName>
    </submittedName>
</protein>
<dbReference type="NCBIfam" id="TIGR01984">
    <property type="entry name" value="UbiH"/>
    <property type="match status" value="1"/>
</dbReference>
<keyword evidence="6" id="KW-0503">Monooxygenase</keyword>
<evidence type="ECO:0000256" key="3">
    <source>
        <dbReference type="ARBA" id="ARBA00022630"/>
    </source>
</evidence>
<evidence type="ECO:0000256" key="6">
    <source>
        <dbReference type="ARBA" id="ARBA00023033"/>
    </source>
</evidence>
<dbReference type="PANTHER" id="PTHR43876:SF8">
    <property type="entry name" value="2-OCTAPRENYL-6-METHOXYPHENOL HYDROXYLASE"/>
    <property type="match status" value="1"/>
</dbReference>
<dbReference type="InterPro" id="IPR051205">
    <property type="entry name" value="UbiH/COQ6_monooxygenase"/>
</dbReference>
<dbReference type="GO" id="GO:0071949">
    <property type="term" value="F:FAD binding"/>
    <property type="evidence" value="ECO:0007669"/>
    <property type="project" value="InterPro"/>
</dbReference>
<dbReference type="InterPro" id="IPR010971">
    <property type="entry name" value="UbiH/COQ6"/>
</dbReference>
<dbReference type="GO" id="GO:0008681">
    <property type="term" value="F:2-octaprenyl-6-methoxyphenol hydroxylase activity"/>
    <property type="evidence" value="ECO:0007669"/>
    <property type="project" value="InterPro"/>
</dbReference>
<evidence type="ECO:0000256" key="2">
    <source>
        <dbReference type="ARBA" id="ARBA00005349"/>
    </source>
</evidence>
<dbReference type="PRINTS" id="PR00420">
    <property type="entry name" value="RNGMNOXGNASE"/>
</dbReference>
<accession>A0A3B0X6Z1</accession>
<comment type="similarity">
    <text evidence="2">Belongs to the UbiH/COQ6 family.</text>
</comment>
<dbReference type="InterPro" id="IPR036188">
    <property type="entry name" value="FAD/NAD-bd_sf"/>
</dbReference>
<evidence type="ECO:0000256" key="1">
    <source>
        <dbReference type="ARBA" id="ARBA00001974"/>
    </source>
</evidence>
<evidence type="ECO:0000256" key="4">
    <source>
        <dbReference type="ARBA" id="ARBA00022827"/>
    </source>
</evidence>
<sequence>MTEKYDIIIIGGGMVGASLVAALKNYTDKKIAVIEAYPFQSADQPSFDDRSIALSYGSRRIWEAIGLWDKLSPRIQAIKNIHVSDRGHFGATRINHKEEQVEALGYVAENRVIGQVIMDEIASLKHVDWYSPATIESLLQTQDSVCVSLEYNNEKKTLQSKLLVAADGVQSLTRELTGLDIKQEDYQQSAIIANIQTDQSHNGIAYERFTANGPLAFLPMTENRYSVVWTCSSHEQQSIMALDDKAFICELQKRFGYRAGIIQKTGERFSYPLKYTEVDQLCKGRVVIIGNAAHALHPVSGQGYNLALRDVAELAEMITGARDDPGHPLLLEAYHAKRRKDMRRVYRITDTMVKVFSNDCVPLGHLRASALTALNMCQPLRSLMARQSMGLLGRMSKLQRRLPI</sequence>